<comment type="similarity">
    <text evidence="9">Belongs to the DHHC palmitoyltransferase family. PFA5 subfamily.</text>
</comment>
<sequence>MASPRSERTINRSAAAVIPLFMIAGVVYATWVVVVKVAVEYLIHPSKRYQQLGIPPRHGAAIAILVLYFILLPPMALCYLRTLQIIWTDPGYTSLGQKAEKDTAPGLEQFYTKDVFVCDSQGRPIWCEKCKNWKPDRTHHCSQVGRCVYRMDHFCPWVGGIVSENNLKFFIQFNSYGALYTTFVMIVMAVFLAERKQKAGDVQATWAVALALAAMFCLFSVGMAASTLQLTSQNLTTIENLNRGNAVYYLAALVESPGPVKSPVGRSGYGPGIVTYPNQAHQSQPLQDSGERMRTREYIILQTEAGDNPWDIGPLRNLKSILGDNWYDWLLPIKYSPCTKHDRDDSHFEFGPVVEKLKRQAGLIPQYNSEKPSRHRHKRRHRRHKREEIRT</sequence>
<dbReference type="EMBL" id="KV750520">
    <property type="protein sequence ID" value="OCL04396.1"/>
    <property type="molecule type" value="Genomic_DNA"/>
</dbReference>
<feature type="transmembrane region" description="Helical" evidence="11">
    <location>
        <begin position="204"/>
        <end position="225"/>
    </location>
</feature>
<gene>
    <name evidence="14" type="ORF">AOQ84DRAFT_118402</name>
</gene>
<evidence type="ECO:0000256" key="12">
    <source>
        <dbReference type="SAM" id="MobiDB-lite"/>
    </source>
</evidence>
<dbReference type="Proteomes" id="UP000250140">
    <property type="component" value="Unassembled WGS sequence"/>
</dbReference>
<evidence type="ECO:0000256" key="6">
    <source>
        <dbReference type="ARBA" id="ARBA00023139"/>
    </source>
</evidence>
<feature type="transmembrane region" description="Helical" evidence="11">
    <location>
        <begin position="14"/>
        <end position="39"/>
    </location>
</feature>
<keyword evidence="6" id="KW-0564">Palmitate</keyword>
<evidence type="ECO:0000313" key="14">
    <source>
        <dbReference type="EMBL" id="OCL04396.1"/>
    </source>
</evidence>
<dbReference type="InterPro" id="IPR039859">
    <property type="entry name" value="PFA4/ZDH16/20/ERF2-like"/>
</dbReference>
<keyword evidence="2 11" id="KW-0808">Transferase</keyword>
<feature type="domain" description="Palmitoyltransferase DHHC" evidence="13">
    <location>
        <begin position="124"/>
        <end position="242"/>
    </location>
</feature>
<evidence type="ECO:0000259" key="13">
    <source>
        <dbReference type="Pfam" id="PF01529"/>
    </source>
</evidence>
<dbReference type="PROSITE" id="PS50216">
    <property type="entry name" value="DHHC"/>
    <property type="match status" value="1"/>
</dbReference>
<evidence type="ECO:0000256" key="8">
    <source>
        <dbReference type="ARBA" id="ARBA00023315"/>
    </source>
</evidence>
<evidence type="ECO:0000256" key="11">
    <source>
        <dbReference type="RuleBase" id="RU079119"/>
    </source>
</evidence>
<keyword evidence="4 11" id="KW-1133">Transmembrane helix</keyword>
<evidence type="ECO:0000256" key="1">
    <source>
        <dbReference type="ARBA" id="ARBA00004141"/>
    </source>
</evidence>
<evidence type="ECO:0000256" key="2">
    <source>
        <dbReference type="ARBA" id="ARBA00022679"/>
    </source>
</evidence>
<feature type="region of interest" description="Disordered" evidence="12">
    <location>
        <begin position="364"/>
        <end position="391"/>
    </location>
</feature>
<keyword evidence="7" id="KW-0449">Lipoprotein</keyword>
<dbReference type="InterPro" id="IPR001594">
    <property type="entry name" value="Palmitoyltrfase_DHHC"/>
</dbReference>
<evidence type="ECO:0000313" key="15">
    <source>
        <dbReference type="Proteomes" id="UP000250140"/>
    </source>
</evidence>
<dbReference type="OrthoDB" id="331948at2759"/>
<evidence type="ECO:0000256" key="7">
    <source>
        <dbReference type="ARBA" id="ARBA00023288"/>
    </source>
</evidence>
<dbReference type="PANTHER" id="PTHR22883">
    <property type="entry name" value="ZINC FINGER DHHC DOMAIN CONTAINING PROTEIN"/>
    <property type="match status" value="1"/>
</dbReference>
<name>A0A8E2ET49_9PEZI</name>
<protein>
    <recommendedName>
        <fullName evidence="11">Palmitoyltransferase</fullName>
        <ecNumber evidence="11">2.3.1.225</ecNumber>
    </recommendedName>
</protein>
<comment type="catalytic activity">
    <reaction evidence="10 11">
        <text>L-cysteinyl-[protein] + hexadecanoyl-CoA = S-hexadecanoyl-L-cysteinyl-[protein] + CoA</text>
        <dbReference type="Rhea" id="RHEA:36683"/>
        <dbReference type="Rhea" id="RHEA-COMP:10131"/>
        <dbReference type="Rhea" id="RHEA-COMP:11032"/>
        <dbReference type="ChEBI" id="CHEBI:29950"/>
        <dbReference type="ChEBI" id="CHEBI:57287"/>
        <dbReference type="ChEBI" id="CHEBI:57379"/>
        <dbReference type="ChEBI" id="CHEBI:74151"/>
        <dbReference type="EC" id="2.3.1.225"/>
    </reaction>
</comment>
<comment type="subcellular location">
    <subcellularLocation>
        <location evidence="1">Membrane</location>
        <topology evidence="1">Multi-pass membrane protein</topology>
    </subcellularLocation>
</comment>
<organism evidence="14 15">
    <name type="scientific">Glonium stellatum</name>
    <dbReference type="NCBI Taxonomy" id="574774"/>
    <lineage>
        <taxon>Eukaryota</taxon>
        <taxon>Fungi</taxon>
        <taxon>Dikarya</taxon>
        <taxon>Ascomycota</taxon>
        <taxon>Pezizomycotina</taxon>
        <taxon>Dothideomycetes</taxon>
        <taxon>Pleosporomycetidae</taxon>
        <taxon>Gloniales</taxon>
        <taxon>Gloniaceae</taxon>
        <taxon>Glonium</taxon>
    </lineage>
</organism>
<dbReference type="EC" id="2.3.1.225" evidence="11"/>
<dbReference type="PANTHER" id="PTHR22883:SF23">
    <property type="entry name" value="PALMITOYLTRANSFERASE ZDHHC6"/>
    <property type="match status" value="1"/>
</dbReference>
<dbReference type="GO" id="GO:0005794">
    <property type="term" value="C:Golgi apparatus"/>
    <property type="evidence" value="ECO:0007669"/>
    <property type="project" value="TreeGrafter"/>
</dbReference>
<dbReference type="GO" id="GO:0016020">
    <property type="term" value="C:membrane"/>
    <property type="evidence" value="ECO:0007669"/>
    <property type="project" value="UniProtKB-SubCell"/>
</dbReference>
<comment type="domain">
    <text evidence="11">The DHHC domain is required for palmitoyltransferase activity.</text>
</comment>
<feature type="compositionally biased region" description="Basic residues" evidence="12">
    <location>
        <begin position="373"/>
        <end position="385"/>
    </location>
</feature>
<evidence type="ECO:0000256" key="4">
    <source>
        <dbReference type="ARBA" id="ARBA00022989"/>
    </source>
</evidence>
<dbReference type="GO" id="GO:0006612">
    <property type="term" value="P:protein targeting to membrane"/>
    <property type="evidence" value="ECO:0007669"/>
    <property type="project" value="TreeGrafter"/>
</dbReference>
<evidence type="ECO:0000256" key="3">
    <source>
        <dbReference type="ARBA" id="ARBA00022692"/>
    </source>
</evidence>
<feature type="transmembrane region" description="Helical" evidence="11">
    <location>
        <begin position="173"/>
        <end position="192"/>
    </location>
</feature>
<evidence type="ECO:0000256" key="9">
    <source>
        <dbReference type="ARBA" id="ARBA00038298"/>
    </source>
</evidence>
<accession>A0A8E2ET49</accession>
<dbReference type="GO" id="GO:0005783">
    <property type="term" value="C:endoplasmic reticulum"/>
    <property type="evidence" value="ECO:0007669"/>
    <property type="project" value="TreeGrafter"/>
</dbReference>
<feature type="transmembrane region" description="Helical" evidence="11">
    <location>
        <begin position="60"/>
        <end position="82"/>
    </location>
</feature>
<evidence type="ECO:0000256" key="10">
    <source>
        <dbReference type="ARBA" id="ARBA00048048"/>
    </source>
</evidence>
<evidence type="ECO:0000256" key="5">
    <source>
        <dbReference type="ARBA" id="ARBA00023136"/>
    </source>
</evidence>
<dbReference type="Pfam" id="PF01529">
    <property type="entry name" value="DHHC"/>
    <property type="match status" value="1"/>
</dbReference>
<dbReference type="AlphaFoldDB" id="A0A8E2ET49"/>
<reference evidence="14 15" key="1">
    <citation type="journal article" date="2016" name="Nat. Commun.">
        <title>Ectomycorrhizal ecology is imprinted in the genome of the dominant symbiotic fungus Cenococcum geophilum.</title>
        <authorList>
            <consortium name="DOE Joint Genome Institute"/>
            <person name="Peter M."/>
            <person name="Kohler A."/>
            <person name="Ohm R.A."/>
            <person name="Kuo A."/>
            <person name="Krutzmann J."/>
            <person name="Morin E."/>
            <person name="Arend M."/>
            <person name="Barry K.W."/>
            <person name="Binder M."/>
            <person name="Choi C."/>
            <person name="Clum A."/>
            <person name="Copeland A."/>
            <person name="Grisel N."/>
            <person name="Haridas S."/>
            <person name="Kipfer T."/>
            <person name="LaButti K."/>
            <person name="Lindquist E."/>
            <person name="Lipzen A."/>
            <person name="Maire R."/>
            <person name="Meier B."/>
            <person name="Mihaltcheva S."/>
            <person name="Molinier V."/>
            <person name="Murat C."/>
            <person name="Poggeler S."/>
            <person name="Quandt C.A."/>
            <person name="Sperisen C."/>
            <person name="Tritt A."/>
            <person name="Tisserant E."/>
            <person name="Crous P.W."/>
            <person name="Henrissat B."/>
            <person name="Nehls U."/>
            <person name="Egli S."/>
            <person name="Spatafora J.W."/>
            <person name="Grigoriev I.V."/>
            <person name="Martin F.M."/>
        </authorList>
    </citation>
    <scope>NUCLEOTIDE SEQUENCE [LARGE SCALE GENOMIC DNA]</scope>
    <source>
        <strain evidence="14 15">CBS 207.34</strain>
    </source>
</reference>
<keyword evidence="3 11" id="KW-0812">Transmembrane</keyword>
<keyword evidence="5 11" id="KW-0472">Membrane</keyword>
<dbReference type="GO" id="GO:0019706">
    <property type="term" value="F:protein-cysteine S-palmitoyltransferase activity"/>
    <property type="evidence" value="ECO:0007669"/>
    <property type="project" value="UniProtKB-EC"/>
</dbReference>
<keyword evidence="8 11" id="KW-0012">Acyltransferase</keyword>
<proteinExistence type="inferred from homology"/>
<keyword evidence="15" id="KW-1185">Reference proteome</keyword>